<keyword evidence="3 7" id="KW-0479">Metal-binding</keyword>
<dbReference type="InterPro" id="IPR002328">
    <property type="entry name" value="ADH_Zn_CS"/>
</dbReference>
<dbReference type="Pfam" id="PF00107">
    <property type="entry name" value="ADH_zinc_N"/>
    <property type="match status" value="1"/>
</dbReference>
<dbReference type="AlphaFoldDB" id="A0AAD6H347"/>
<evidence type="ECO:0000256" key="5">
    <source>
        <dbReference type="ARBA" id="ARBA00023002"/>
    </source>
</evidence>
<evidence type="ECO:0000256" key="7">
    <source>
        <dbReference type="RuleBase" id="RU361277"/>
    </source>
</evidence>
<comment type="similarity">
    <text evidence="2 7">Belongs to the zinc-containing alcohol dehydrogenase family.</text>
</comment>
<keyword evidence="5" id="KW-0560">Oxidoreductase</keyword>
<evidence type="ECO:0000256" key="6">
    <source>
        <dbReference type="ARBA" id="ARBA00023027"/>
    </source>
</evidence>
<dbReference type="GO" id="GO:0005737">
    <property type="term" value="C:cytoplasm"/>
    <property type="evidence" value="ECO:0007669"/>
    <property type="project" value="TreeGrafter"/>
</dbReference>
<dbReference type="GO" id="GO:0008270">
    <property type="term" value="F:zinc ion binding"/>
    <property type="evidence" value="ECO:0007669"/>
    <property type="project" value="InterPro"/>
</dbReference>
<dbReference type="InterPro" id="IPR020843">
    <property type="entry name" value="ER"/>
</dbReference>
<feature type="non-terminal residue" evidence="9">
    <location>
        <position position="386"/>
    </location>
</feature>
<dbReference type="GO" id="GO:0004022">
    <property type="term" value="F:alcohol dehydrogenase (NAD+) activity"/>
    <property type="evidence" value="ECO:0007669"/>
    <property type="project" value="TreeGrafter"/>
</dbReference>
<dbReference type="SMART" id="SM00829">
    <property type="entry name" value="PKS_ER"/>
    <property type="match status" value="1"/>
</dbReference>
<evidence type="ECO:0000256" key="2">
    <source>
        <dbReference type="ARBA" id="ARBA00008072"/>
    </source>
</evidence>
<evidence type="ECO:0000256" key="1">
    <source>
        <dbReference type="ARBA" id="ARBA00001947"/>
    </source>
</evidence>
<proteinExistence type="inferred from homology"/>
<dbReference type="InterPro" id="IPR036291">
    <property type="entry name" value="NAD(P)-bd_dom_sf"/>
</dbReference>
<comment type="caution">
    <text evidence="9">The sequence shown here is derived from an EMBL/GenBank/DDBJ whole genome shotgun (WGS) entry which is preliminary data.</text>
</comment>
<dbReference type="SUPFAM" id="SSF51735">
    <property type="entry name" value="NAD(P)-binding Rossmann-fold domains"/>
    <property type="match status" value="1"/>
</dbReference>
<keyword evidence="10" id="KW-1185">Reference proteome</keyword>
<dbReference type="InterPro" id="IPR013154">
    <property type="entry name" value="ADH-like_N"/>
</dbReference>
<dbReference type="Proteomes" id="UP001216150">
    <property type="component" value="Unassembled WGS sequence"/>
</dbReference>
<dbReference type="PROSITE" id="PS00059">
    <property type="entry name" value="ADH_ZINC"/>
    <property type="match status" value="1"/>
</dbReference>
<evidence type="ECO:0000256" key="3">
    <source>
        <dbReference type="ARBA" id="ARBA00022723"/>
    </source>
</evidence>
<evidence type="ECO:0000256" key="4">
    <source>
        <dbReference type="ARBA" id="ARBA00022833"/>
    </source>
</evidence>
<dbReference type="InterPro" id="IPR013149">
    <property type="entry name" value="ADH-like_C"/>
</dbReference>
<dbReference type="PANTHER" id="PTHR42940:SF5">
    <property type="entry name" value="ALCOHOL DEHYDROGENASE 2"/>
    <property type="match status" value="1"/>
</dbReference>
<dbReference type="Gene3D" id="3.90.180.10">
    <property type="entry name" value="Medium-chain alcohol dehydrogenases, catalytic domain"/>
    <property type="match status" value="1"/>
</dbReference>
<dbReference type="Pfam" id="PF08240">
    <property type="entry name" value="ADH_N"/>
    <property type="match status" value="1"/>
</dbReference>
<evidence type="ECO:0000313" key="9">
    <source>
        <dbReference type="EMBL" id="KAJ5600841.1"/>
    </source>
</evidence>
<dbReference type="FunFam" id="3.40.50.720:FF:000039">
    <property type="entry name" value="Alcohol dehydrogenase AdhP"/>
    <property type="match status" value="1"/>
</dbReference>
<dbReference type="EMBL" id="JAQJAC010000001">
    <property type="protein sequence ID" value="KAJ5600841.1"/>
    <property type="molecule type" value="Genomic_DNA"/>
</dbReference>
<evidence type="ECO:0000313" key="10">
    <source>
        <dbReference type="Proteomes" id="UP001216150"/>
    </source>
</evidence>
<reference evidence="9 10" key="1">
    <citation type="journal article" date="2023" name="IMA Fungus">
        <title>Comparative genomic study of the Penicillium genus elucidates a diverse pangenome and 15 lateral gene transfer events.</title>
        <authorList>
            <person name="Petersen C."/>
            <person name="Sorensen T."/>
            <person name="Nielsen M.R."/>
            <person name="Sondergaard T.E."/>
            <person name="Sorensen J.L."/>
            <person name="Fitzpatrick D.A."/>
            <person name="Frisvad J.C."/>
            <person name="Nielsen K.L."/>
        </authorList>
    </citation>
    <scope>NUCLEOTIDE SEQUENCE [LARGE SCALE GENOMIC DNA]</scope>
    <source>
        <strain evidence="9 10">IBT 29057</strain>
    </source>
</reference>
<organism evidence="9 10">
    <name type="scientific">Penicillium hetheringtonii</name>
    <dbReference type="NCBI Taxonomy" id="911720"/>
    <lineage>
        <taxon>Eukaryota</taxon>
        <taxon>Fungi</taxon>
        <taxon>Dikarya</taxon>
        <taxon>Ascomycota</taxon>
        <taxon>Pezizomycotina</taxon>
        <taxon>Eurotiomycetes</taxon>
        <taxon>Eurotiomycetidae</taxon>
        <taxon>Eurotiales</taxon>
        <taxon>Aspergillaceae</taxon>
        <taxon>Penicillium</taxon>
    </lineage>
</organism>
<accession>A0AAD6H347</accession>
<protein>
    <recommendedName>
        <fullName evidence="8">Enoyl reductase (ER) domain-containing protein</fullName>
    </recommendedName>
</protein>
<feature type="domain" description="Enoyl reductase (ER)" evidence="8">
    <location>
        <begin position="38"/>
        <end position="380"/>
    </location>
</feature>
<dbReference type="SUPFAM" id="SSF50129">
    <property type="entry name" value="GroES-like"/>
    <property type="match status" value="1"/>
</dbReference>
<evidence type="ECO:0000259" key="8">
    <source>
        <dbReference type="SMART" id="SM00829"/>
    </source>
</evidence>
<dbReference type="Gene3D" id="3.40.50.720">
    <property type="entry name" value="NAD(P)-binding Rossmann-like Domain"/>
    <property type="match status" value="1"/>
</dbReference>
<keyword evidence="4 7" id="KW-0862">Zinc</keyword>
<sequence length="386" mass="40487">QCLFSLLSSHVFAPGKESKINGMDIIRKHKAIVYDKPGDISTNVVDVETPTPGPGEVLVKITHSGVCHSDLSLMTNTWKFLPEPIKSGQVGGHEGVGTVAEMGPSSEVSGIRVGDRVGIKWISFACGNCPPCLSGADGVCVNQEISGFTWPGTFQQFVLAPADYVTPIPDGLSSEMAAPLLCGGVTVYSALKKSKAKPGDWVVIAGAGGGLGHLGVQLGSRGMGFRIIGLDVGSKEEFVRRCGAEVFIDITNCSNGDQKKSAAEMVTAATGGAGASAVVICSASNAAYAQGLNFLKFNGTLVCVGVPGNPEPIENACPHIMVSKQLRIVGSTVGNRKDAIETLDMAKRVVSTPFRVEKAQNIDRVFEEMRGGKLQGRVVLNLQSWA</sequence>
<name>A0AAD6H347_9EURO</name>
<dbReference type="PANTHER" id="PTHR42940">
    <property type="entry name" value="ALCOHOL DEHYDROGENASE 1-RELATED"/>
    <property type="match status" value="1"/>
</dbReference>
<dbReference type="InterPro" id="IPR011032">
    <property type="entry name" value="GroES-like_sf"/>
</dbReference>
<gene>
    <name evidence="9" type="ORF">N7450_001908</name>
</gene>
<keyword evidence="6" id="KW-0520">NAD</keyword>
<comment type="cofactor">
    <cofactor evidence="1 7">
        <name>Zn(2+)</name>
        <dbReference type="ChEBI" id="CHEBI:29105"/>
    </cofactor>
</comment>
<dbReference type="CDD" id="cd08297">
    <property type="entry name" value="CAD3"/>
    <property type="match status" value="1"/>
</dbReference>